<evidence type="ECO:0000313" key="3">
    <source>
        <dbReference type="Proteomes" id="UP000438106"/>
    </source>
</evidence>
<accession>A0A7X3FNF6</accession>
<proteinExistence type="predicted"/>
<protein>
    <submittedName>
        <fullName evidence="2">Cytochrome C556</fullName>
    </submittedName>
</protein>
<sequence>MLNRKLASFAAVAFLAIGAVTVFAQDAFTPPATPEEAVSMRQALMREDGGILRTARDLTGDEAVAAMTTLRDNYSHIPELFPEGSIVGDTKALPAIWENWEAFTAIVDTGLAAAEAGRAAAEAGDAAGYAGALQTLMGTCGQCHQQFRS</sequence>
<dbReference type="GO" id="GO:0020037">
    <property type="term" value="F:heme binding"/>
    <property type="evidence" value="ECO:0007669"/>
    <property type="project" value="InterPro"/>
</dbReference>
<keyword evidence="1" id="KW-0732">Signal</keyword>
<dbReference type="InterPro" id="IPR002321">
    <property type="entry name" value="Cyt_c_II"/>
</dbReference>
<dbReference type="InterPro" id="IPR010980">
    <property type="entry name" value="Cyt_c/b562"/>
</dbReference>
<evidence type="ECO:0000256" key="1">
    <source>
        <dbReference type="SAM" id="SignalP"/>
    </source>
</evidence>
<dbReference type="RefSeq" id="WP_116589778.1">
    <property type="nucleotide sequence ID" value="NZ_JAVKFR010000002.1"/>
</dbReference>
<evidence type="ECO:0000313" key="2">
    <source>
        <dbReference type="EMBL" id="MVS97663.1"/>
    </source>
</evidence>
<dbReference type="AlphaFoldDB" id="A0A7X3FNF6"/>
<dbReference type="Pfam" id="PF01322">
    <property type="entry name" value="Cytochrom_C_2"/>
    <property type="match status" value="1"/>
</dbReference>
<dbReference type="Gene3D" id="1.20.120.10">
    <property type="entry name" value="Cytochrome c/b562"/>
    <property type="match status" value="1"/>
</dbReference>
<name>A0A7X3FNF6_9HYPH</name>
<comment type="caution">
    <text evidence="2">The sequence shown here is derived from an EMBL/GenBank/DDBJ whole genome shotgun (WGS) entry which is preliminary data.</text>
</comment>
<dbReference type="SUPFAM" id="SSF47175">
    <property type="entry name" value="Cytochromes"/>
    <property type="match status" value="1"/>
</dbReference>
<reference evidence="2 3" key="1">
    <citation type="submission" date="2019-12" db="EMBL/GenBank/DDBJ databases">
        <title>Devosia maris sp. nov., isolated from the deep seawater.</title>
        <authorList>
            <person name="Liu Y."/>
        </authorList>
    </citation>
    <scope>NUCLEOTIDE SEQUENCE [LARGE SCALE GENOMIC DNA]</scope>
    <source>
        <strain evidence="2 3">L53-10-65</strain>
    </source>
</reference>
<dbReference type="EMBL" id="WQRF01000001">
    <property type="protein sequence ID" value="MVS97663.1"/>
    <property type="molecule type" value="Genomic_DNA"/>
</dbReference>
<keyword evidence="3" id="KW-1185">Reference proteome</keyword>
<dbReference type="PROSITE" id="PS51009">
    <property type="entry name" value="CYTCII"/>
    <property type="match status" value="1"/>
</dbReference>
<dbReference type="Proteomes" id="UP000438106">
    <property type="component" value="Unassembled WGS sequence"/>
</dbReference>
<feature type="signal peptide" evidence="1">
    <location>
        <begin position="1"/>
        <end position="24"/>
    </location>
</feature>
<dbReference type="GO" id="GO:0005506">
    <property type="term" value="F:iron ion binding"/>
    <property type="evidence" value="ECO:0007669"/>
    <property type="project" value="InterPro"/>
</dbReference>
<organism evidence="2 3">
    <name type="scientific">Devosia marina</name>
    <dbReference type="NCBI Taxonomy" id="2683198"/>
    <lineage>
        <taxon>Bacteria</taxon>
        <taxon>Pseudomonadati</taxon>
        <taxon>Pseudomonadota</taxon>
        <taxon>Alphaproteobacteria</taxon>
        <taxon>Hyphomicrobiales</taxon>
        <taxon>Devosiaceae</taxon>
        <taxon>Devosia</taxon>
    </lineage>
</organism>
<gene>
    <name evidence="2" type="ORF">GO014_01290</name>
</gene>
<dbReference type="GO" id="GO:0022900">
    <property type="term" value="P:electron transport chain"/>
    <property type="evidence" value="ECO:0007669"/>
    <property type="project" value="InterPro"/>
</dbReference>
<dbReference type="GO" id="GO:0009055">
    <property type="term" value="F:electron transfer activity"/>
    <property type="evidence" value="ECO:0007669"/>
    <property type="project" value="InterPro"/>
</dbReference>
<feature type="chain" id="PRO_5031473753" evidence="1">
    <location>
        <begin position="25"/>
        <end position="149"/>
    </location>
</feature>